<gene>
    <name evidence="1" type="ORF">AWRIB429_0401</name>
</gene>
<proteinExistence type="predicted"/>
<sequence>MQVRSLSSALKFHLQSKNIPKRECFFIFLDKKEKACFNSSKALKGIGI</sequence>
<name>D3L7S1_OENOE</name>
<protein>
    <submittedName>
        <fullName evidence="1">Uncharacterized protein</fullName>
    </submittedName>
</protein>
<dbReference type="Proteomes" id="UP000003075">
    <property type="component" value="Unassembled WGS sequence"/>
</dbReference>
<evidence type="ECO:0000313" key="2">
    <source>
        <dbReference type="Proteomes" id="UP000003075"/>
    </source>
</evidence>
<accession>D3L7S1</accession>
<evidence type="ECO:0000313" key="1">
    <source>
        <dbReference type="EMBL" id="EFD89171.1"/>
    </source>
</evidence>
<organism evidence="1 2">
    <name type="scientific">Oenococcus oeni AWRIB429</name>
    <dbReference type="NCBI Taxonomy" id="655225"/>
    <lineage>
        <taxon>Bacteria</taxon>
        <taxon>Bacillati</taxon>
        <taxon>Bacillota</taxon>
        <taxon>Bacilli</taxon>
        <taxon>Lactobacillales</taxon>
        <taxon>Lactobacillaceae</taxon>
        <taxon>Oenococcus</taxon>
    </lineage>
</organism>
<comment type="caution">
    <text evidence="1">The sequence shown here is derived from an EMBL/GenBank/DDBJ whole genome shotgun (WGS) entry which is preliminary data.</text>
</comment>
<dbReference type="AlphaFoldDB" id="D3L7S1"/>
<reference evidence="1 2" key="1">
    <citation type="journal article" date="2010" name="Appl. Microbiol. Biotechnol.">
        <title>Genotypic diversity in Oenococcus oeni by high-density microarray comparative genome hybridization and whole genome sequencing.</title>
        <authorList>
            <person name="Borneman A.R."/>
            <person name="Bartowsky E.J."/>
            <person name="McCarthy J."/>
            <person name="Chambers P.J."/>
        </authorList>
    </citation>
    <scope>NUCLEOTIDE SEQUENCE [LARGE SCALE GENOMIC DNA]</scope>
    <source>
        <strain evidence="1 2">AWRIB429</strain>
    </source>
</reference>
<dbReference type="EMBL" id="ACSE01000004">
    <property type="protein sequence ID" value="EFD89171.1"/>
    <property type="molecule type" value="Genomic_DNA"/>
</dbReference>